<name>A0ABR4BCA0_9LECA</name>
<gene>
    <name evidence="1" type="ORF">ABVK25_004285</name>
</gene>
<reference evidence="1 2" key="1">
    <citation type="submission" date="2024-09" db="EMBL/GenBank/DDBJ databases">
        <title>Rethinking Asexuality: The Enigmatic Case of Functional Sexual Genes in Lepraria (Stereocaulaceae).</title>
        <authorList>
            <person name="Doellman M."/>
            <person name="Sun Y."/>
            <person name="Barcenas-Pena A."/>
            <person name="Lumbsch H.T."/>
            <person name="Grewe F."/>
        </authorList>
    </citation>
    <scope>NUCLEOTIDE SEQUENCE [LARGE SCALE GENOMIC DNA]</scope>
    <source>
        <strain evidence="1 2">Grewe 0041</strain>
    </source>
</reference>
<protein>
    <submittedName>
        <fullName evidence="1">Uncharacterized protein</fullName>
    </submittedName>
</protein>
<proteinExistence type="predicted"/>
<comment type="caution">
    <text evidence="1">The sequence shown here is derived from an EMBL/GenBank/DDBJ whole genome shotgun (WGS) entry which is preliminary data.</text>
</comment>
<accession>A0ABR4BCA0</accession>
<evidence type="ECO:0000313" key="1">
    <source>
        <dbReference type="EMBL" id="KAL2055477.1"/>
    </source>
</evidence>
<dbReference type="EMBL" id="JBHFEH010000011">
    <property type="protein sequence ID" value="KAL2055477.1"/>
    <property type="molecule type" value="Genomic_DNA"/>
</dbReference>
<dbReference type="Proteomes" id="UP001590951">
    <property type="component" value="Unassembled WGS sequence"/>
</dbReference>
<organism evidence="1 2">
    <name type="scientific">Lepraria finkii</name>
    <dbReference type="NCBI Taxonomy" id="1340010"/>
    <lineage>
        <taxon>Eukaryota</taxon>
        <taxon>Fungi</taxon>
        <taxon>Dikarya</taxon>
        <taxon>Ascomycota</taxon>
        <taxon>Pezizomycotina</taxon>
        <taxon>Lecanoromycetes</taxon>
        <taxon>OSLEUM clade</taxon>
        <taxon>Lecanoromycetidae</taxon>
        <taxon>Lecanorales</taxon>
        <taxon>Lecanorineae</taxon>
        <taxon>Stereocaulaceae</taxon>
        <taxon>Lepraria</taxon>
    </lineage>
</organism>
<sequence>MSQVRLVDGDSEHPYYKYGGMWKNKHAGVSAKKTNKSKAAQERSAVGSWQYDGKLYVMNEKVHFEEKVWMCRRKHESGEGNARGKGYRFWKEDG</sequence>
<keyword evidence="2" id="KW-1185">Reference proteome</keyword>
<evidence type="ECO:0000313" key="2">
    <source>
        <dbReference type="Proteomes" id="UP001590951"/>
    </source>
</evidence>